<evidence type="ECO:0000256" key="12">
    <source>
        <dbReference type="ARBA" id="ARBA00023204"/>
    </source>
</evidence>
<comment type="cofactor">
    <cofactor evidence="1 17">
        <name>Mn(2+)</name>
        <dbReference type="ChEBI" id="CHEBI:29035"/>
    </cofactor>
</comment>
<keyword evidence="12 17" id="KW-0234">DNA repair</keyword>
<evidence type="ECO:0000256" key="2">
    <source>
        <dbReference type="ARBA" id="ARBA00004123"/>
    </source>
</evidence>
<comment type="caution">
    <text evidence="22">The sequence shown here is derived from an EMBL/GenBank/DDBJ whole genome shotgun (WGS) entry which is preliminary data.</text>
</comment>
<keyword evidence="13 17" id="KW-0464">Manganese</keyword>
<dbReference type="PANTHER" id="PTHR10139">
    <property type="entry name" value="DOUBLE-STRAND BREAK REPAIR PROTEIN MRE11"/>
    <property type="match status" value="1"/>
</dbReference>
<keyword evidence="5" id="KW-0158">Chromosome</keyword>
<evidence type="ECO:0000256" key="15">
    <source>
        <dbReference type="ARBA" id="ARBA00023254"/>
    </source>
</evidence>
<evidence type="ECO:0000256" key="17">
    <source>
        <dbReference type="PIRNR" id="PIRNR000882"/>
    </source>
</evidence>
<keyword evidence="6 17" id="KW-0540">Nuclease</keyword>
<dbReference type="PANTHER" id="PTHR10139:SF1">
    <property type="entry name" value="DOUBLE-STRAND BREAK REPAIR PROTEIN MRE11"/>
    <property type="match status" value="1"/>
</dbReference>
<evidence type="ECO:0000256" key="13">
    <source>
        <dbReference type="ARBA" id="ARBA00023211"/>
    </source>
</evidence>
<keyword evidence="14 17" id="KW-0539">Nucleus</keyword>
<comment type="similarity">
    <text evidence="4 17 19">Belongs to the MRE11/RAD32 family.</text>
</comment>
<reference evidence="22" key="1">
    <citation type="journal article" date="2023" name="Mol. Phylogenet. Evol.">
        <title>Genome-scale phylogeny and comparative genomics of the fungal order Sordariales.</title>
        <authorList>
            <person name="Hensen N."/>
            <person name="Bonometti L."/>
            <person name="Westerberg I."/>
            <person name="Brannstrom I.O."/>
            <person name="Guillou S."/>
            <person name="Cros-Aarteil S."/>
            <person name="Calhoun S."/>
            <person name="Haridas S."/>
            <person name="Kuo A."/>
            <person name="Mondo S."/>
            <person name="Pangilinan J."/>
            <person name="Riley R."/>
            <person name="LaButti K."/>
            <person name="Andreopoulos B."/>
            <person name="Lipzen A."/>
            <person name="Chen C."/>
            <person name="Yan M."/>
            <person name="Daum C."/>
            <person name="Ng V."/>
            <person name="Clum A."/>
            <person name="Steindorff A."/>
            <person name="Ohm R.A."/>
            <person name="Martin F."/>
            <person name="Silar P."/>
            <person name="Natvig D.O."/>
            <person name="Lalanne C."/>
            <person name="Gautier V."/>
            <person name="Ament-Velasquez S.L."/>
            <person name="Kruys A."/>
            <person name="Hutchinson M.I."/>
            <person name="Powell A.J."/>
            <person name="Barry K."/>
            <person name="Miller A.N."/>
            <person name="Grigoriev I.V."/>
            <person name="Debuchy R."/>
            <person name="Gladieux P."/>
            <person name="Hiltunen Thoren M."/>
            <person name="Johannesson H."/>
        </authorList>
    </citation>
    <scope>NUCLEOTIDE SEQUENCE</scope>
    <source>
        <strain evidence="22">CBS 103.79</strain>
    </source>
</reference>
<name>A0AAN6RQX5_9PEZI</name>
<evidence type="ECO:0000256" key="11">
    <source>
        <dbReference type="ARBA" id="ARBA00022839"/>
    </source>
</evidence>
<evidence type="ECO:0000256" key="9">
    <source>
        <dbReference type="ARBA" id="ARBA00022763"/>
    </source>
</evidence>
<keyword evidence="23" id="KW-1185">Reference proteome</keyword>
<keyword evidence="10 17" id="KW-0378">Hydrolase</keyword>
<dbReference type="GO" id="GO:0030145">
    <property type="term" value="F:manganese ion binding"/>
    <property type="evidence" value="ECO:0007669"/>
    <property type="project" value="UniProtKB-UniRule"/>
</dbReference>
<evidence type="ECO:0000256" key="4">
    <source>
        <dbReference type="ARBA" id="ARBA00009028"/>
    </source>
</evidence>
<dbReference type="GO" id="GO:0097552">
    <property type="term" value="P:mitochondrial double-strand break repair via homologous recombination"/>
    <property type="evidence" value="ECO:0007669"/>
    <property type="project" value="TreeGrafter"/>
</dbReference>
<dbReference type="CDD" id="cd00840">
    <property type="entry name" value="MPP_Mre11_N"/>
    <property type="match status" value="1"/>
</dbReference>
<dbReference type="GO" id="GO:0042138">
    <property type="term" value="P:meiotic DNA double-strand break formation"/>
    <property type="evidence" value="ECO:0007669"/>
    <property type="project" value="TreeGrafter"/>
</dbReference>
<keyword evidence="7" id="KW-0479">Metal-binding</keyword>
<dbReference type="InterPro" id="IPR004843">
    <property type="entry name" value="Calcineurin-like_PHP"/>
</dbReference>
<dbReference type="AlphaFoldDB" id="A0AAN6RQX5"/>
<organism evidence="22 23">
    <name type="scientific">Staphylotrichum tortipilum</name>
    <dbReference type="NCBI Taxonomy" id="2831512"/>
    <lineage>
        <taxon>Eukaryota</taxon>
        <taxon>Fungi</taxon>
        <taxon>Dikarya</taxon>
        <taxon>Ascomycota</taxon>
        <taxon>Pezizomycotina</taxon>
        <taxon>Sordariomycetes</taxon>
        <taxon>Sordariomycetidae</taxon>
        <taxon>Sordariales</taxon>
        <taxon>Chaetomiaceae</taxon>
        <taxon>Staphylotrichum</taxon>
    </lineage>
</organism>
<evidence type="ECO:0000313" key="22">
    <source>
        <dbReference type="EMBL" id="KAK3900152.1"/>
    </source>
</evidence>
<feature type="compositionally biased region" description="Acidic residues" evidence="20">
    <location>
        <begin position="579"/>
        <end position="590"/>
    </location>
</feature>
<comment type="subcellular location">
    <subcellularLocation>
        <location evidence="3">Chromosome</location>
    </subcellularLocation>
    <subcellularLocation>
        <location evidence="2 17">Nucleus</location>
    </subcellularLocation>
</comment>
<feature type="active site" description="Proton donor" evidence="18">
    <location>
        <position position="123"/>
    </location>
</feature>
<evidence type="ECO:0000256" key="8">
    <source>
        <dbReference type="ARBA" id="ARBA00022759"/>
    </source>
</evidence>
<evidence type="ECO:0000256" key="14">
    <source>
        <dbReference type="ARBA" id="ARBA00023242"/>
    </source>
</evidence>
<dbReference type="GO" id="GO:0030870">
    <property type="term" value="C:Mre11 complex"/>
    <property type="evidence" value="ECO:0007669"/>
    <property type="project" value="UniProtKB-UniRule"/>
</dbReference>
<sequence length="731" mass="82007">MPQESDTIRILISTDNHVGFEERDPIRKDDSWRTFDEIMQLARARDVDMVLLGGDLFHDNKPSRKSMYQVMRSLRQNCLGMKPCELEFLSDAAEVFEGAFPYVNYQDPDINISIPVFSIHGNHDDPSGDGHFCSLDLLQVAGLINYFGRVPEADNIHVKPMLLQKGTTKLALYGLSNVRDERMHRTFRDNKVKFYRPSQQRTDFFNLLAVHQNHYAHTPTSYLPENMLPDFLDLVVWGHEHECLIDPQRNAETGFHVMQPGSSVATSLVPGEAVAKQVAILSLTGKSFEVEKIPLKTVRPFVTQEITLASDKRFKGMEKKQDNRQDITKRLMVIVEEMIEQANATWQSIHSGAEMDEDEGQPLPLIRLKVEYTAPEGSKFEVENPQRFSNRFAGKVANQNDVIYFYRKKTAPTRKSKEVKGIPEGVVDAIESLDTVKVDTLVQEFFAQQSLKILPQAPFGDAVNQFVSKDDKHAVEMFVIDSLSTQVKGLLQLDDDKITEGLDAHIEDFRKVMEKSFVSGQQKQALRKRRFKEKPDGWDSDLDGHWNAQPDAIEEVAVSPEPANSGRGRAGPTSGVAFSDDDGEPFDEEPDVQKAAPKRTAAATRATKKAAPAKKTAAPAKKAPAPKKAPARGRKKANPFQDSEEEEEEVEEDVIMEDDEDAEPAPPARAAPARSTRETRARGSAKTRQTTLSFSQAPKAKASQKAIEISDDEISEDDAFESMPATRSRRR</sequence>
<dbReference type="GO" id="GO:0000723">
    <property type="term" value="P:telomere maintenance"/>
    <property type="evidence" value="ECO:0007669"/>
    <property type="project" value="TreeGrafter"/>
</dbReference>
<dbReference type="Proteomes" id="UP001303889">
    <property type="component" value="Unassembled WGS sequence"/>
</dbReference>
<dbReference type="Pfam" id="PF04152">
    <property type="entry name" value="Mre11_DNA_bind"/>
    <property type="match status" value="1"/>
</dbReference>
<evidence type="ECO:0000256" key="20">
    <source>
        <dbReference type="SAM" id="MobiDB-lite"/>
    </source>
</evidence>
<dbReference type="InterPro" id="IPR007281">
    <property type="entry name" value="Mre11_DNA-bd"/>
</dbReference>
<accession>A0AAN6RQX5</accession>
<dbReference type="GO" id="GO:0000014">
    <property type="term" value="F:single-stranded DNA endodeoxyribonuclease activity"/>
    <property type="evidence" value="ECO:0007669"/>
    <property type="project" value="TreeGrafter"/>
</dbReference>
<dbReference type="Gene3D" id="3.30.110.110">
    <property type="entry name" value="Mre11, capping domain"/>
    <property type="match status" value="1"/>
</dbReference>
<reference evidence="22" key="2">
    <citation type="submission" date="2023-05" db="EMBL/GenBank/DDBJ databases">
        <authorList>
            <consortium name="Lawrence Berkeley National Laboratory"/>
            <person name="Steindorff A."/>
            <person name="Hensen N."/>
            <person name="Bonometti L."/>
            <person name="Westerberg I."/>
            <person name="Brannstrom I.O."/>
            <person name="Guillou S."/>
            <person name="Cros-Aarteil S."/>
            <person name="Calhoun S."/>
            <person name="Haridas S."/>
            <person name="Kuo A."/>
            <person name="Mondo S."/>
            <person name="Pangilinan J."/>
            <person name="Riley R."/>
            <person name="Labutti K."/>
            <person name="Andreopoulos B."/>
            <person name="Lipzen A."/>
            <person name="Chen C."/>
            <person name="Yanf M."/>
            <person name="Daum C."/>
            <person name="Ng V."/>
            <person name="Clum A."/>
            <person name="Ohm R."/>
            <person name="Martin F."/>
            <person name="Silar P."/>
            <person name="Natvig D."/>
            <person name="Lalanne C."/>
            <person name="Gautier V."/>
            <person name="Ament-Velasquez S.L."/>
            <person name="Kruys A."/>
            <person name="Hutchinson M.I."/>
            <person name="Powell A.J."/>
            <person name="Barry K."/>
            <person name="Miller A.N."/>
            <person name="Grigoriev I.V."/>
            <person name="Debuchy R."/>
            <person name="Gladieux P."/>
            <person name="Thoren M.H."/>
            <person name="Johannesson H."/>
        </authorList>
    </citation>
    <scope>NUCLEOTIDE SEQUENCE</scope>
    <source>
        <strain evidence="22">CBS 103.79</strain>
    </source>
</reference>
<dbReference type="Pfam" id="PF00149">
    <property type="entry name" value="Metallophos"/>
    <property type="match status" value="1"/>
</dbReference>
<evidence type="ECO:0000256" key="19">
    <source>
        <dbReference type="RuleBase" id="RU003447"/>
    </source>
</evidence>
<feature type="region of interest" description="Disordered" evidence="20">
    <location>
        <begin position="558"/>
        <end position="731"/>
    </location>
</feature>
<feature type="compositionally biased region" description="Acidic residues" evidence="20">
    <location>
        <begin position="709"/>
        <end position="720"/>
    </location>
</feature>
<evidence type="ECO:0000259" key="21">
    <source>
        <dbReference type="SMART" id="SM01347"/>
    </source>
</evidence>
<dbReference type="PIRSF" id="PIRSF000882">
    <property type="entry name" value="DSB_repair_MRE11"/>
    <property type="match status" value="1"/>
</dbReference>
<evidence type="ECO:0000256" key="5">
    <source>
        <dbReference type="ARBA" id="ARBA00022454"/>
    </source>
</evidence>
<evidence type="ECO:0000256" key="6">
    <source>
        <dbReference type="ARBA" id="ARBA00022722"/>
    </source>
</evidence>
<dbReference type="Gene3D" id="3.60.21.10">
    <property type="match status" value="1"/>
</dbReference>
<dbReference type="EMBL" id="MU855701">
    <property type="protein sequence ID" value="KAK3900152.1"/>
    <property type="molecule type" value="Genomic_DNA"/>
</dbReference>
<feature type="compositionally biased region" description="Low complexity" evidence="20">
    <location>
        <begin position="613"/>
        <end position="628"/>
    </location>
</feature>
<evidence type="ECO:0000256" key="10">
    <source>
        <dbReference type="ARBA" id="ARBA00022801"/>
    </source>
</evidence>
<dbReference type="GO" id="GO:0006303">
    <property type="term" value="P:double-strand break repair via nonhomologous end joining"/>
    <property type="evidence" value="ECO:0007669"/>
    <property type="project" value="TreeGrafter"/>
</dbReference>
<keyword evidence="15 17" id="KW-0469">Meiosis</keyword>
<dbReference type="NCBIfam" id="TIGR00583">
    <property type="entry name" value="mre11"/>
    <property type="match status" value="1"/>
</dbReference>
<dbReference type="GO" id="GO:0031573">
    <property type="term" value="P:mitotic intra-S DNA damage checkpoint signaling"/>
    <property type="evidence" value="ECO:0007669"/>
    <property type="project" value="TreeGrafter"/>
</dbReference>
<dbReference type="GO" id="GO:0008296">
    <property type="term" value="F:3'-5'-DNA exonuclease activity"/>
    <property type="evidence" value="ECO:0007669"/>
    <property type="project" value="InterPro"/>
</dbReference>
<dbReference type="FunFam" id="3.60.21.10:FF:000011">
    <property type="entry name" value="Double-strand break repair protein"/>
    <property type="match status" value="1"/>
</dbReference>
<proteinExistence type="inferred from homology"/>
<dbReference type="InterPro" id="IPR038487">
    <property type="entry name" value="Mre11_capping_dom"/>
</dbReference>
<evidence type="ECO:0000256" key="7">
    <source>
        <dbReference type="ARBA" id="ARBA00022723"/>
    </source>
</evidence>
<dbReference type="GO" id="GO:0035861">
    <property type="term" value="C:site of double-strand break"/>
    <property type="evidence" value="ECO:0007669"/>
    <property type="project" value="TreeGrafter"/>
</dbReference>
<dbReference type="GO" id="GO:0007095">
    <property type="term" value="P:mitotic G2 DNA damage checkpoint signaling"/>
    <property type="evidence" value="ECO:0007669"/>
    <property type="project" value="TreeGrafter"/>
</dbReference>
<gene>
    <name evidence="22" type="ORF">C8A05DRAFT_36221</name>
</gene>
<feature type="domain" description="Mre11 DNA-binding" evidence="21">
    <location>
        <begin position="288"/>
        <end position="466"/>
    </location>
</feature>
<dbReference type="SUPFAM" id="SSF56300">
    <property type="entry name" value="Metallo-dependent phosphatases"/>
    <property type="match status" value="1"/>
</dbReference>
<dbReference type="InterPro" id="IPR029052">
    <property type="entry name" value="Metallo-depent_PP-like"/>
</dbReference>
<keyword evidence="11 17" id="KW-0269">Exonuclease</keyword>
<dbReference type="GO" id="GO:0000724">
    <property type="term" value="P:double-strand break repair via homologous recombination"/>
    <property type="evidence" value="ECO:0007669"/>
    <property type="project" value="TreeGrafter"/>
</dbReference>
<protein>
    <recommendedName>
        <fullName evidence="17">Double-strand break repair protein</fullName>
    </recommendedName>
</protein>
<evidence type="ECO:0000256" key="1">
    <source>
        <dbReference type="ARBA" id="ARBA00001936"/>
    </source>
</evidence>
<dbReference type="SMART" id="SM01347">
    <property type="entry name" value="Mre11_DNA_bind"/>
    <property type="match status" value="1"/>
</dbReference>
<dbReference type="InterPro" id="IPR041796">
    <property type="entry name" value="Mre11_N"/>
</dbReference>
<evidence type="ECO:0000256" key="18">
    <source>
        <dbReference type="PIRSR" id="PIRSR000882-1"/>
    </source>
</evidence>
<dbReference type="InterPro" id="IPR003701">
    <property type="entry name" value="Mre11"/>
</dbReference>
<keyword evidence="9 17" id="KW-0227">DNA damage</keyword>
<evidence type="ECO:0000256" key="3">
    <source>
        <dbReference type="ARBA" id="ARBA00004286"/>
    </source>
</evidence>
<comment type="function">
    <text evidence="17">Core component of the MRN complex, which plays a central role in double-strand break (DSB) repair, DNA recombination, maintenance of telomere integrity and meiosis. The MRN complex is involved in the repair of DNA double-strand breaks (DSBs) via homologous recombination (HR), an error-free mechanism which primarily occurs during S and G2 phases. The complex (1) mediates the end resection of damaged DNA, which generates proper single-stranded DNA, a key initial steps in HR, and is (2) required for the recruitment of other repair factors and efficient activation of ATM and ATR upon DNA damage. Within the MRN complex, MRE11 possesses both single-strand endonuclease activity and double-strand-specific 3'-5' exonuclease activity. MRE11 first endonucleolytically cleaves the 5' strand at DNA DSB ends to prevent non-homologous end joining (NHEJ) and licence HR. It then generates a single-stranded DNA gap via 3' to 5' exonucleolytic degradation, which is required for single-strand invasion and recombination.</text>
</comment>
<evidence type="ECO:0000313" key="23">
    <source>
        <dbReference type="Proteomes" id="UP001303889"/>
    </source>
</evidence>
<feature type="region of interest" description="Disordered" evidence="20">
    <location>
        <begin position="523"/>
        <end position="546"/>
    </location>
</feature>
<feature type="compositionally biased region" description="Acidic residues" evidence="20">
    <location>
        <begin position="642"/>
        <end position="663"/>
    </location>
</feature>
<keyword evidence="8 17" id="KW-0255">Endonuclease</keyword>
<feature type="compositionally biased region" description="Low complexity" evidence="20">
    <location>
        <begin position="695"/>
        <end position="707"/>
    </location>
</feature>
<comment type="subunit">
    <text evidence="16">Component of the MRN complex composed of two heterodimers RAD50 and MRE11 associated with a single NBS1.</text>
</comment>
<feature type="compositionally biased region" description="Low complexity" evidence="20">
    <location>
        <begin position="594"/>
        <end position="605"/>
    </location>
</feature>
<evidence type="ECO:0000256" key="16">
    <source>
        <dbReference type="ARBA" id="ARBA00064981"/>
    </source>
</evidence>